<dbReference type="AlphaFoldDB" id="A0A0D2LNH1"/>
<dbReference type="InterPro" id="IPR042856">
    <property type="entry name" value="RSP14"/>
</dbReference>
<dbReference type="InterPro" id="IPR016024">
    <property type="entry name" value="ARM-type_fold"/>
</dbReference>
<dbReference type="PANTHER" id="PTHR15599:SF1">
    <property type="entry name" value="RADIAL SPOKE HEAD 14 HOMOLOG"/>
    <property type="match status" value="1"/>
</dbReference>
<feature type="repeat" description="ARM" evidence="1">
    <location>
        <begin position="57"/>
        <end position="86"/>
    </location>
</feature>
<dbReference type="OrthoDB" id="1683831at2759"/>
<dbReference type="Proteomes" id="UP000054498">
    <property type="component" value="Unassembled WGS sequence"/>
</dbReference>
<gene>
    <name evidence="2" type="ORF">MNEG_14613</name>
</gene>
<dbReference type="RefSeq" id="XP_013892369.1">
    <property type="nucleotide sequence ID" value="XM_014036915.1"/>
</dbReference>
<dbReference type="InterPro" id="IPR000225">
    <property type="entry name" value="Armadillo"/>
</dbReference>
<evidence type="ECO:0000313" key="2">
    <source>
        <dbReference type="EMBL" id="KIY93349.1"/>
    </source>
</evidence>
<proteinExistence type="predicted"/>
<protein>
    <submittedName>
        <fullName evidence="2">Uncharacterized protein</fullName>
    </submittedName>
</protein>
<dbReference type="GeneID" id="25732193"/>
<name>A0A0D2LNH1_9CHLO</name>
<keyword evidence="3" id="KW-1185">Reference proteome</keyword>
<dbReference type="PROSITE" id="PS50176">
    <property type="entry name" value="ARM_REPEAT"/>
    <property type="match status" value="2"/>
</dbReference>
<evidence type="ECO:0000313" key="3">
    <source>
        <dbReference type="Proteomes" id="UP000054498"/>
    </source>
</evidence>
<dbReference type="KEGG" id="mng:MNEG_14613"/>
<dbReference type="SMART" id="SM00185">
    <property type="entry name" value="ARM"/>
    <property type="match status" value="2"/>
</dbReference>
<feature type="repeat" description="ARM" evidence="1">
    <location>
        <begin position="15"/>
        <end position="58"/>
    </location>
</feature>
<evidence type="ECO:0000256" key="1">
    <source>
        <dbReference type="PROSITE-ProRule" id="PRU00259"/>
    </source>
</evidence>
<reference evidence="2 3" key="1">
    <citation type="journal article" date="2013" name="BMC Genomics">
        <title>Reconstruction of the lipid metabolism for the microalga Monoraphidium neglectum from its genome sequence reveals characteristics suitable for biofuel production.</title>
        <authorList>
            <person name="Bogen C."/>
            <person name="Al-Dilaimi A."/>
            <person name="Albersmeier A."/>
            <person name="Wichmann J."/>
            <person name="Grundmann M."/>
            <person name="Rupp O."/>
            <person name="Lauersen K.J."/>
            <person name="Blifernez-Klassen O."/>
            <person name="Kalinowski J."/>
            <person name="Goesmann A."/>
            <person name="Mussgnug J.H."/>
            <person name="Kruse O."/>
        </authorList>
    </citation>
    <scope>NUCLEOTIDE SEQUENCE [LARGE SCALE GENOMIC DNA]</scope>
    <source>
        <strain evidence="2 3">SAG 48.87</strain>
    </source>
</reference>
<dbReference type="STRING" id="145388.A0A0D2LNH1"/>
<dbReference type="InterPro" id="IPR011989">
    <property type="entry name" value="ARM-like"/>
</dbReference>
<dbReference type="Gene3D" id="1.25.10.10">
    <property type="entry name" value="Leucine-rich Repeat Variant"/>
    <property type="match status" value="1"/>
</dbReference>
<dbReference type="EMBL" id="KK104844">
    <property type="protein sequence ID" value="KIY93349.1"/>
    <property type="molecule type" value="Genomic_DNA"/>
</dbReference>
<dbReference type="PANTHER" id="PTHR15599">
    <property type="entry name" value="RTDR1"/>
    <property type="match status" value="1"/>
</dbReference>
<accession>A0A0D2LNH1</accession>
<dbReference type="SUPFAM" id="SSF48371">
    <property type="entry name" value="ARM repeat"/>
    <property type="match status" value="1"/>
</dbReference>
<sequence>MAGNAVAQESICECGAVPLLVALLRDPTRPVAQAQAMAVVGALAATPAAQEEIFKAGGLPALTSLLSEPMPRTQLKESAVSALHALCRASGARANALMVQPGAQAALQGALAAYGPCWYPCKADLHCLLNLLSKAQADLHCLLNLLSKAQVIAAAEADGAVMVERPEAP</sequence>
<organism evidence="2 3">
    <name type="scientific">Monoraphidium neglectum</name>
    <dbReference type="NCBI Taxonomy" id="145388"/>
    <lineage>
        <taxon>Eukaryota</taxon>
        <taxon>Viridiplantae</taxon>
        <taxon>Chlorophyta</taxon>
        <taxon>core chlorophytes</taxon>
        <taxon>Chlorophyceae</taxon>
        <taxon>CS clade</taxon>
        <taxon>Sphaeropleales</taxon>
        <taxon>Selenastraceae</taxon>
        <taxon>Monoraphidium</taxon>
    </lineage>
</organism>